<feature type="region of interest" description="Disordered" evidence="1">
    <location>
        <begin position="80"/>
        <end position="105"/>
    </location>
</feature>
<reference evidence="3" key="1">
    <citation type="journal article" date="2019" name="Int. J. Syst. Evol. Microbiol.">
        <title>The Global Catalogue of Microorganisms (GCM) 10K type strain sequencing project: providing services to taxonomists for standard genome sequencing and annotation.</title>
        <authorList>
            <consortium name="The Broad Institute Genomics Platform"/>
            <consortium name="The Broad Institute Genome Sequencing Center for Infectious Disease"/>
            <person name="Wu L."/>
            <person name="Ma J."/>
        </authorList>
    </citation>
    <scope>NUCLEOTIDE SEQUENCE [LARGE SCALE GENOMIC DNA]</scope>
    <source>
        <strain evidence="3">IBRC-M 10908</strain>
    </source>
</reference>
<organism evidence="2 3">
    <name type="scientific">Salininema proteolyticum</name>
    <dbReference type="NCBI Taxonomy" id="1607685"/>
    <lineage>
        <taxon>Bacteria</taxon>
        <taxon>Bacillati</taxon>
        <taxon>Actinomycetota</taxon>
        <taxon>Actinomycetes</taxon>
        <taxon>Glycomycetales</taxon>
        <taxon>Glycomycetaceae</taxon>
        <taxon>Salininema</taxon>
    </lineage>
</organism>
<gene>
    <name evidence="2" type="ORF">ACFPET_12655</name>
</gene>
<proteinExistence type="predicted"/>
<evidence type="ECO:0008006" key="4">
    <source>
        <dbReference type="Google" id="ProtNLM"/>
    </source>
</evidence>
<dbReference type="Proteomes" id="UP001595823">
    <property type="component" value="Unassembled WGS sequence"/>
</dbReference>
<evidence type="ECO:0000313" key="3">
    <source>
        <dbReference type="Proteomes" id="UP001595823"/>
    </source>
</evidence>
<sequence>MMIDGTEYYPVEGTEEQLADLKAKSDDWWDSQELAEYAANTLGIEPPHRLPGGNLPAISGLWISEQSQIVLIWALHEEEEHDPDDGLTDEATGWEGSTPADDDQPATAEVFQHPLKGEFDAASARWERPLKDDGEPSVFEIGHADNGLVAMRRHDEPDTILIYTPEEWQAFLEGKDDGEFDLPGSTS</sequence>
<dbReference type="RefSeq" id="WP_380621510.1">
    <property type="nucleotide sequence ID" value="NZ_JBHSDK010000015.1"/>
</dbReference>
<dbReference type="EMBL" id="JBHSDK010000015">
    <property type="protein sequence ID" value="MFC4336056.1"/>
    <property type="molecule type" value="Genomic_DNA"/>
</dbReference>
<evidence type="ECO:0000256" key="1">
    <source>
        <dbReference type="SAM" id="MobiDB-lite"/>
    </source>
</evidence>
<accession>A0ABV8U098</accession>
<name>A0ABV8U098_9ACTN</name>
<keyword evidence="3" id="KW-1185">Reference proteome</keyword>
<evidence type="ECO:0000313" key="2">
    <source>
        <dbReference type="EMBL" id="MFC4336056.1"/>
    </source>
</evidence>
<comment type="caution">
    <text evidence="2">The sequence shown here is derived from an EMBL/GenBank/DDBJ whole genome shotgun (WGS) entry which is preliminary data.</text>
</comment>
<protein>
    <recommendedName>
        <fullName evidence="4">DUF397 domain-containing protein</fullName>
    </recommendedName>
</protein>